<organism evidence="2 3">
    <name type="scientific">Dunaliella salina</name>
    <name type="common">Green alga</name>
    <name type="synonym">Protococcus salinus</name>
    <dbReference type="NCBI Taxonomy" id="3046"/>
    <lineage>
        <taxon>Eukaryota</taxon>
        <taxon>Viridiplantae</taxon>
        <taxon>Chlorophyta</taxon>
        <taxon>core chlorophytes</taxon>
        <taxon>Chlorophyceae</taxon>
        <taxon>CS clade</taxon>
        <taxon>Chlamydomonadales</taxon>
        <taxon>Dunaliellaceae</taxon>
        <taxon>Dunaliella</taxon>
    </lineage>
</organism>
<keyword evidence="3" id="KW-1185">Reference proteome</keyword>
<feature type="compositionally biased region" description="Polar residues" evidence="1">
    <location>
        <begin position="112"/>
        <end position="130"/>
    </location>
</feature>
<accession>A0ABQ7G0Y5</accession>
<feature type="compositionally biased region" description="Low complexity" evidence="1">
    <location>
        <begin position="67"/>
        <end position="80"/>
    </location>
</feature>
<evidence type="ECO:0000313" key="3">
    <source>
        <dbReference type="Proteomes" id="UP000815325"/>
    </source>
</evidence>
<proteinExistence type="predicted"/>
<evidence type="ECO:0000256" key="1">
    <source>
        <dbReference type="SAM" id="MobiDB-lite"/>
    </source>
</evidence>
<feature type="compositionally biased region" description="Polar residues" evidence="1">
    <location>
        <begin position="356"/>
        <end position="374"/>
    </location>
</feature>
<feature type="compositionally biased region" description="Polar residues" evidence="1">
    <location>
        <begin position="87"/>
        <end position="105"/>
    </location>
</feature>
<sequence>MGNCASAEVSEAGGVVGARLKSGVNTSVVTDLPSFKPPTQPLGGQGSAVILDQCSRDGVQLLLSRTSSMPSAHNSSSPSSVGKHCPSSPTSHAGTPRCSSSTSSICKPHRSSLPTNFRQASKTFSHSSPNRKFLPTNFRQASKTFTHGSLLHSSASHSHTPASATSMAPSTPLESRATVSAFDAASRTSTEEPPGHLGFPGLSSDLRGCVGVGEGPQPSTGGAFFSPWSVEASFPGFLQSPFEQQWPAEGRTGSQNLSEDAACSLDAAPASPEDWRSVHMAMAVAAEQGEHVPLPSEDFDAEKMETCPTSPMSSVAKEVAHSAAKPCAYSSRCSIPCSSPDQGSFRPSHADRACTTPGSWNSPRSSDSARRSQVSNTFARLSNAFSRLFMDDQKQSHSPRMSGKPGHPQPQVKVTLPSSLGHVSISDPQEPLPTVLSSSLYLPCNKCSSSHSECSPLNIRAAAPTLHDTAAHTCALNAAQQQQGVARGCVHMHAHPVSLFGSASVW</sequence>
<comment type="caution">
    <text evidence="2">The sequence shown here is derived from an EMBL/GenBank/DDBJ whole genome shotgun (WGS) entry which is preliminary data.</text>
</comment>
<feature type="region of interest" description="Disordered" evidence="1">
    <location>
        <begin position="392"/>
        <end position="413"/>
    </location>
</feature>
<protein>
    <submittedName>
        <fullName evidence="2">Uncharacterized protein</fullName>
    </submittedName>
</protein>
<gene>
    <name evidence="2" type="ORF">DUNSADRAFT_17873</name>
</gene>
<feature type="region of interest" description="Disordered" evidence="1">
    <location>
        <begin position="150"/>
        <end position="202"/>
    </location>
</feature>
<feature type="region of interest" description="Disordered" evidence="1">
    <location>
        <begin position="340"/>
        <end position="374"/>
    </location>
</feature>
<dbReference type="Proteomes" id="UP000815325">
    <property type="component" value="Unassembled WGS sequence"/>
</dbReference>
<evidence type="ECO:0000313" key="2">
    <source>
        <dbReference type="EMBL" id="KAF5828265.1"/>
    </source>
</evidence>
<reference evidence="2" key="1">
    <citation type="submission" date="2017-08" db="EMBL/GenBank/DDBJ databases">
        <authorList>
            <person name="Polle J.E."/>
            <person name="Barry K."/>
            <person name="Cushman J."/>
            <person name="Schmutz J."/>
            <person name="Tran D."/>
            <person name="Hathwaick L.T."/>
            <person name="Yim W.C."/>
            <person name="Jenkins J."/>
            <person name="Mckie-Krisberg Z.M."/>
            <person name="Prochnik S."/>
            <person name="Lindquist E."/>
            <person name="Dockter R.B."/>
            <person name="Adam C."/>
            <person name="Molina H."/>
            <person name="Bunkerborg J."/>
            <person name="Jin E."/>
            <person name="Buchheim M."/>
            <person name="Magnuson J."/>
        </authorList>
    </citation>
    <scope>NUCLEOTIDE SEQUENCE</scope>
    <source>
        <strain evidence="2">CCAP 19/18</strain>
    </source>
</reference>
<dbReference type="EMBL" id="MU070331">
    <property type="protein sequence ID" value="KAF5828265.1"/>
    <property type="molecule type" value="Genomic_DNA"/>
</dbReference>
<feature type="region of interest" description="Disordered" evidence="1">
    <location>
        <begin position="66"/>
        <end position="133"/>
    </location>
</feature>
<feature type="compositionally biased region" description="Low complexity" evidence="1">
    <location>
        <begin position="150"/>
        <end position="173"/>
    </location>
</feature>
<name>A0ABQ7G0Y5_DUNSA</name>